<dbReference type="EMBL" id="PPEG02000003">
    <property type="protein sequence ID" value="PWN62697.1"/>
    <property type="molecule type" value="Genomic_DNA"/>
</dbReference>
<evidence type="ECO:0000259" key="2">
    <source>
        <dbReference type="Pfam" id="PF18962"/>
    </source>
</evidence>
<evidence type="ECO:0000313" key="3">
    <source>
        <dbReference type="EMBL" id="PWN62697.1"/>
    </source>
</evidence>
<dbReference type="RefSeq" id="WP_109738185.1">
    <property type="nucleotide sequence ID" value="NZ_PPEG02000003.1"/>
</dbReference>
<evidence type="ECO:0000256" key="1">
    <source>
        <dbReference type="ARBA" id="ARBA00022729"/>
    </source>
</evidence>
<proteinExistence type="predicted"/>
<dbReference type="InterPro" id="IPR026444">
    <property type="entry name" value="Secre_tail"/>
</dbReference>
<evidence type="ECO:0000313" key="4">
    <source>
        <dbReference type="Proteomes" id="UP000236413"/>
    </source>
</evidence>
<dbReference type="Pfam" id="PF18962">
    <property type="entry name" value="Por_Secre_tail"/>
    <property type="match status" value="1"/>
</dbReference>
<gene>
    <name evidence="3" type="ORF">C1634_007920</name>
</gene>
<feature type="domain" description="Secretion system C-terminal sorting" evidence="2">
    <location>
        <begin position="215"/>
        <end position="284"/>
    </location>
</feature>
<dbReference type="Proteomes" id="UP000236413">
    <property type="component" value="Unassembled WGS sequence"/>
</dbReference>
<organism evidence="3 4">
    <name type="scientific">Chryseobacterium viscerum</name>
    <dbReference type="NCBI Taxonomy" id="1037377"/>
    <lineage>
        <taxon>Bacteria</taxon>
        <taxon>Pseudomonadati</taxon>
        <taxon>Bacteroidota</taxon>
        <taxon>Flavobacteriia</taxon>
        <taxon>Flavobacteriales</taxon>
        <taxon>Weeksellaceae</taxon>
        <taxon>Chryseobacterium group</taxon>
        <taxon>Chryseobacterium</taxon>
    </lineage>
</organism>
<sequence length="293" mass="31644">MKKTLTKIFGSSGSFLRAGKAGFLLFAALFCNTALSAQIIIITDPGVPSLPSSTKVQITRATGNLPSPVALEIKSGSTTETNTFLQNPPTGTTNTFTYTFPQLFTFPGNPATVRTFRVSFSNPGMTSRYYPVPTTIGGSTTIIPGFKTSEMDRGLWYCAGPDTSFGYGVILTRTSSTTYLIECTKFFCHLCDPCTPITPTVSKSSATEQNNKMKLYPNPSNGYAELEYMALGKESITVNVADIAGKSIYQYKTDVTSGVNKLPIDIQTSLSGTYYVNWRSSNGNSGSLQLIKK</sequence>
<comment type="caution">
    <text evidence="3">The sequence shown here is derived from an EMBL/GenBank/DDBJ whole genome shotgun (WGS) entry which is preliminary data.</text>
</comment>
<reference evidence="3 4" key="1">
    <citation type="submission" date="2018-04" db="EMBL/GenBank/DDBJ databases">
        <title>Chryseobacterium oncorhynchi 701B-08T from rainbow trout, and Chryseobacterium viscerum 687B-08T from diseased fish.</title>
        <authorList>
            <person name="Jeong J.-J."/>
            <person name="Lee Y.J."/>
            <person name="Pathiraja D."/>
            <person name="Park B."/>
            <person name="Choi I.-G."/>
            <person name="Kim K.D."/>
        </authorList>
    </citation>
    <scope>NUCLEOTIDE SEQUENCE [LARGE SCALE GENOMIC DNA]</scope>
    <source>
        <strain evidence="3 4">687B-08</strain>
    </source>
</reference>
<dbReference type="AlphaFoldDB" id="A0A316WNC4"/>
<keyword evidence="1" id="KW-0732">Signal</keyword>
<name>A0A316WNC4_9FLAO</name>
<protein>
    <recommendedName>
        <fullName evidence="2">Secretion system C-terminal sorting domain-containing protein</fullName>
    </recommendedName>
</protein>
<accession>A0A316WNC4</accession>
<dbReference type="NCBIfam" id="TIGR04183">
    <property type="entry name" value="Por_Secre_tail"/>
    <property type="match status" value="1"/>
</dbReference>